<dbReference type="EMBL" id="MFIX01000029">
    <property type="protein sequence ID" value="OGG06282.1"/>
    <property type="molecule type" value="Genomic_DNA"/>
</dbReference>
<dbReference type="InterPro" id="IPR050194">
    <property type="entry name" value="Glycosyltransferase_grp1"/>
</dbReference>
<evidence type="ECO:0000259" key="1">
    <source>
        <dbReference type="Pfam" id="PF00534"/>
    </source>
</evidence>
<dbReference type="SUPFAM" id="SSF53756">
    <property type="entry name" value="UDP-Glycosyltransferase/glycogen phosphorylase"/>
    <property type="match status" value="1"/>
</dbReference>
<organism evidence="3 4">
    <name type="scientific">Candidatus Glassbacteria bacterium RIFCSPLOWO2_12_FULL_58_11</name>
    <dbReference type="NCBI Taxonomy" id="1817867"/>
    <lineage>
        <taxon>Bacteria</taxon>
        <taxon>Candidatus Glassiibacteriota</taxon>
    </lineage>
</organism>
<feature type="domain" description="Glycosyltransferase subfamily 4-like N-terminal" evidence="2">
    <location>
        <begin position="92"/>
        <end position="221"/>
    </location>
</feature>
<comment type="caution">
    <text evidence="3">The sequence shown here is derived from an EMBL/GenBank/DDBJ whole genome shotgun (WGS) entry which is preliminary data.</text>
</comment>
<dbReference type="Proteomes" id="UP000179129">
    <property type="component" value="Unassembled WGS sequence"/>
</dbReference>
<name>A0A1F5Z2E2_9BACT</name>
<dbReference type="Pfam" id="PF13439">
    <property type="entry name" value="Glyco_transf_4"/>
    <property type="match status" value="1"/>
</dbReference>
<evidence type="ECO:0000313" key="4">
    <source>
        <dbReference type="Proteomes" id="UP000179129"/>
    </source>
</evidence>
<evidence type="ECO:0000313" key="3">
    <source>
        <dbReference type="EMBL" id="OGG06282.1"/>
    </source>
</evidence>
<dbReference type="GO" id="GO:0016757">
    <property type="term" value="F:glycosyltransferase activity"/>
    <property type="evidence" value="ECO:0007669"/>
    <property type="project" value="InterPro"/>
</dbReference>
<sequence>MASSEFKNPSTVRNRPLRILLLADSLPDPRSPDPQLRLKNIFVLRQARKLAQFHQVTHPVLVPRLAGAIRLAYRLRGRKLSFPSPREETFEGIHCLTVRYTYLPRVYPSLKARALLRWLAARRDNYDLVHCHTVYDLGLAGLELKRRLGLPLVVTVYGTDVNWLFEEVGGLKADARIEEATRQVLNGADAMIAVSRALGKRVESLGVSAEKMHWIANGVEKELFYPGDKQEERRKLGLGPREKIILYAGNILETKGLGDLARALKKLSRKGENRPGVRLVLVGPDGGYAATLRDLAGELGVVERINFTGAKDYSEIPSYMRAADVFCLPSWREGWPCALNESLACGLPVVACGVGGIPEMLSGPELGIICEPHDPQGLAEALGAALARNWDAAKITEAAEPYSYDRLRLRYEEVYRVVLEGRNLDPSKNRA</sequence>
<gene>
    <name evidence="3" type="ORF">A3F83_17080</name>
</gene>
<dbReference type="PANTHER" id="PTHR45947">
    <property type="entry name" value="SULFOQUINOVOSYL TRANSFERASE SQD2"/>
    <property type="match status" value="1"/>
</dbReference>
<evidence type="ECO:0000259" key="2">
    <source>
        <dbReference type="Pfam" id="PF13439"/>
    </source>
</evidence>
<dbReference type="STRING" id="1817867.A3F83_17080"/>
<dbReference type="Gene3D" id="3.40.50.2000">
    <property type="entry name" value="Glycogen Phosphorylase B"/>
    <property type="match status" value="2"/>
</dbReference>
<accession>A0A1F5Z2E2</accession>
<dbReference type="PANTHER" id="PTHR45947:SF3">
    <property type="entry name" value="SULFOQUINOVOSYL TRANSFERASE SQD2"/>
    <property type="match status" value="1"/>
</dbReference>
<protein>
    <recommendedName>
        <fullName evidence="5">Glycosyltransferase family 4 protein</fullName>
    </recommendedName>
</protein>
<dbReference type="InterPro" id="IPR001296">
    <property type="entry name" value="Glyco_trans_1"/>
</dbReference>
<evidence type="ECO:0008006" key="5">
    <source>
        <dbReference type="Google" id="ProtNLM"/>
    </source>
</evidence>
<feature type="domain" description="Glycosyl transferase family 1" evidence="1">
    <location>
        <begin position="228"/>
        <end position="399"/>
    </location>
</feature>
<dbReference type="InterPro" id="IPR028098">
    <property type="entry name" value="Glyco_trans_4-like_N"/>
</dbReference>
<dbReference type="AlphaFoldDB" id="A0A1F5Z2E2"/>
<reference evidence="3 4" key="1">
    <citation type="journal article" date="2016" name="Nat. Commun.">
        <title>Thousands of microbial genomes shed light on interconnected biogeochemical processes in an aquifer system.</title>
        <authorList>
            <person name="Anantharaman K."/>
            <person name="Brown C.T."/>
            <person name="Hug L.A."/>
            <person name="Sharon I."/>
            <person name="Castelle C.J."/>
            <person name="Probst A.J."/>
            <person name="Thomas B.C."/>
            <person name="Singh A."/>
            <person name="Wilkins M.J."/>
            <person name="Karaoz U."/>
            <person name="Brodie E.L."/>
            <person name="Williams K.H."/>
            <person name="Hubbard S.S."/>
            <person name="Banfield J.F."/>
        </authorList>
    </citation>
    <scope>NUCLEOTIDE SEQUENCE [LARGE SCALE GENOMIC DNA]</scope>
</reference>
<proteinExistence type="predicted"/>
<dbReference type="Pfam" id="PF00534">
    <property type="entry name" value="Glycos_transf_1"/>
    <property type="match status" value="1"/>
</dbReference>